<comment type="similarity">
    <text evidence="2">Belongs to the autoinducer-2 exporter (AI-2E) (TC 2.A.86) family.</text>
</comment>
<evidence type="ECO:0000313" key="8">
    <source>
        <dbReference type="Proteomes" id="UP000178558"/>
    </source>
</evidence>
<evidence type="ECO:0000256" key="3">
    <source>
        <dbReference type="ARBA" id="ARBA00022692"/>
    </source>
</evidence>
<keyword evidence="5 6" id="KW-0472">Membrane</keyword>
<feature type="transmembrane region" description="Helical" evidence="6">
    <location>
        <begin position="137"/>
        <end position="156"/>
    </location>
</feature>
<feature type="transmembrane region" description="Helical" evidence="6">
    <location>
        <begin position="12"/>
        <end position="29"/>
    </location>
</feature>
<dbReference type="GO" id="GO:0055085">
    <property type="term" value="P:transmembrane transport"/>
    <property type="evidence" value="ECO:0007669"/>
    <property type="project" value="TreeGrafter"/>
</dbReference>
<evidence type="ECO:0000256" key="6">
    <source>
        <dbReference type="SAM" id="Phobius"/>
    </source>
</evidence>
<dbReference type="EMBL" id="MGAQ01000007">
    <property type="protein sequence ID" value="OGK50993.1"/>
    <property type="molecule type" value="Genomic_DNA"/>
</dbReference>
<dbReference type="AlphaFoldDB" id="A0A1F7J5V9"/>
<accession>A0A1F7J5V9</accession>
<dbReference type="Pfam" id="PF01594">
    <property type="entry name" value="AI-2E_transport"/>
    <property type="match status" value="1"/>
</dbReference>
<feature type="transmembrane region" description="Helical" evidence="6">
    <location>
        <begin position="35"/>
        <end position="55"/>
    </location>
</feature>
<reference evidence="7 8" key="1">
    <citation type="journal article" date="2016" name="Nat. Commun.">
        <title>Thousands of microbial genomes shed light on interconnected biogeochemical processes in an aquifer system.</title>
        <authorList>
            <person name="Anantharaman K."/>
            <person name="Brown C.T."/>
            <person name="Hug L.A."/>
            <person name="Sharon I."/>
            <person name="Castelle C.J."/>
            <person name="Probst A.J."/>
            <person name="Thomas B.C."/>
            <person name="Singh A."/>
            <person name="Wilkins M.J."/>
            <person name="Karaoz U."/>
            <person name="Brodie E.L."/>
            <person name="Williams K.H."/>
            <person name="Hubbard S.S."/>
            <person name="Banfield J.F."/>
        </authorList>
    </citation>
    <scope>NUCLEOTIDE SEQUENCE [LARGE SCALE GENOMIC DNA]</scope>
</reference>
<evidence type="ECO:0008006" key="9">
    <source>
        <dbReference type="Google" id="ProtNLM"/>
    </source>
</evidence>
<comment type="subcellular location">
    <subcellularLocation>
        <location evidence="1">Membrane</location>
        <topology evidence="1">Multi-pass membrane protein</topology>
    </subcellularLocation>
</comment>
<dbReference type="InterPro" id="IPR002549">
    <property type="entry name" value="AI-2E-like"/>
</dbReference>
<dbReference type="GO" id="GO:0016020">
    <property type="term" value="C:membrane"/>
    <property type="evidence" value="ECO:0007669"/>
    <property type="project" value="UniProtKB-SubCell"/>
</dbReference>
<dbReference type="Proteomes" id="UP000178558">
    <property type="component" value="Unassembled WGS sequence"/>
</dbReference>
<name>A0A1F7J5V9_9BACT</name>
<protein>
    <recommendedName>
        <fullName evidence="9">AI-2E family transporter</fullName>
    </recommendedName>
</protein>
<keyword evidence="3 6" id="KW-0812">Transmembrane</keyword>
<gene>
    <name evidence="7" type="ORF">A3B50_03510</name>
</gene>
<dbReference type="PANTHER" id="PTHR21716">
    <property type="entry name" value="TRANSMEMBRANE PROTEIN"/>
    <property type="match status" value="1"/>
</dbReference>
<sequence>MPQKVFKIEISAKTILFTIAVLLLLQLVWLVKELFFSFLIALIIMSALNPLVTFLEKYKIPRGLSAFIVFVLLITGMVALLNWILPPLIEETGHLFASLPTYIKTLNKTFNLDLQSDLISRTLPNITSNTLNFAKEIFSNVIFIISTIFFSFYFLVEQNVIRKFMLHFFDKQKAHEVSDIVDKAEKRMRAWFWGELTLMFVIGTLTFIGLNIIGVRYALPLAIIAGLLEIAPVIGPIISAIPAFIVGIGDTQYLGMAVVILYFIIQQFENQVIVPLVMKRAVGIAPIATLSALIIGGKIAGVIGILLAIPTALFLETIIVEIAKNRSVHEKTSN</sequence>
<dbReference type="PANTHER" id="PTHR21716:SF62">
    <property type="entry name" value="TRANSPORT PROTEIN YDBI-RELATED"/>
    <property type="match status" value="1"/>
</dbReference>
<evidence type="ECO:0000256" key="4">
    <source>
        <dbReference type="ARBA" id="ARBA00022989"/>
    </source>
</evidence>
<feature type="transmembrane region" description="Helical" evidence="6">
    <location>
        <begin position="239"/>
        <end position="265"/>
    </location>
</feature>
<keyword evidence="4 6" id="KW-1133">Transmembrane helix</keyword>
<evidence type="ECO:0000256" key="2">
    <source>
        <dbReference type="ARBA" id="ARBA00009773"/>
    </source>
</evidence>
<comment type="caution">
    <text evidence="7">The sequence shown here is derived from an EMBL/GenBank/DDBJ whole genome shotgun (WGS) entry which is preliminary data.</text>
</comment>
<proteinExistence type="inferred from homology"/>
<feature type="transmembrane region" description="Helical" evidence="6">
    <location>
        <begin position="277"/>
        <end position="296"/>
    </location>
</feature>
<organism evidence="7 8">
    <name type="scientific">Candidatus Roizmanbacteria bacterium RIFCSPLOWO2_01_FULL_40_42</name>
    <dbReference type="NCBI Taxonomy" id="1802066"/>
    <lineage>
        <taxon>Bacteria</taxon>
        <taxon>Candidatus Roizmaniibacteriota</taxon>
    </lineage>
</organism>
<feature type="transmembrane region" description="Helical" evidence="6">
    <location>
        <begin position="196"/>
        <end position="219"/>
    </location>
</feature>
<evidence type="ECO:0000313" key="7">
    <source>
        <dbReference type="EMBL" id="OGK50993.1"/>
    </source>
</evidence>
<feature type="transmembrane region" description="Helical" evidence="6">
    <location>
        <begin position="67"/>
        <end position="85"/>
    </location>
</feature>
<evidence type="ECO:0000256" key="5">
    <source>
        <dbReference type="ARBA" id="ARBA00023136"/>
    </source>
</evidence>
<evidence type="ECO:0000256" key="1">
    <source>
        <dbReference type="ARBA" id="ARBA00004141"/>
    </source>
</evidence>